<dbReference type="InterPro" id="IPR040442">
    <property type="entry name" value="Pyrv_kinase-like_dom_sf"/>
</dbReference>
<name>A0ABY4ANX5_9MICO</name>
<dbReference type="PANTHER" id="PTHR30502:SF4">
    <property type="entry name" value="5-KETO-4-DEOXY-D-GLUCARATE ALDOLASE"/>
    <property type="match status" value="1"/>
</dbReference>
<dbReference type="PANTHER" id="PTHR30502">
    <property type="entry name" value="2-KETO-3-DEOXY-L-RHAMNONATE ALDOLASE"/>
    <property type="match status" value="1"/>
</dbReference>
<feature type="compositionally biased region" description="Low complexity" evidence="4">
    <location>
        <begin position="280"/>
        <end position="292"/>
    </location>
</feature>
<dbReference type="InterPro" id="IPR015813">
    <property type="entry name" value="Pyrv/PenolPyrv_kinase-like_dom"/>
</dbReference>
<keyword evidence="2 6" id="KW-0456">Lyase</keyword>
<dbReference type="Pfam" id="PF03328">
    <property type="entry name" value="HpcH_HpaI"/>
    <property type="match status" value="1"/>
</dbReference>
<evidence type="ECO:0000256" key="2">
    <source>
        <dbReference type="ARBA" id="ARBA00023239"/>
    </source>
</evidence>
<dbReference type="InterPro" id="IPR050251">
    <property type="entry name" value="HpcH-HpaI_aldolase"/>
</dbReference>
<gene>
    <name evidence="6" type="ORF">MTP13_10820</name>
</gene>
<evidence type="ECO:0000313" key="6">
    <source>
        <dbReference type="EMBL" id="UOE24852.1"/>
    </source>
</evidence>
<evidence type="ECO:0000256" key="3">
    <source>
        <dbReference type="ARBA" id="ARBA00045074"/>
    </source>
</evidence>
<sequence length="298" mass="30590">MPIRMNAPQTFSARLAAADRPQIGMWVCSASPIIAEVAAGSGVDWVLLDAEHSPNDLQSILHQLYAMSAYPVSAVVRPPIGDPVLIKQYLDLGVQNLLVPMVDSAEQARELVRAVRYPGPAGGDAAPAEHGARGVGASLARSSRWNRIEGYLGRASETVSLIVQIESAAAIANVEEILAVDGVDAIFIGPADLAGSMGLLGQPSHPDVVDAALTAIRAARAAGKPAGINAFVPADADRYVTEGAAFAAVGADVAILARASEALADRFIGAHPANDRTGDGTDASGATASDAGAPRESY</sequence>
<dbReference type="SUPFAM" id="SSF51621">
    <property type="entry name" value="Phosphoenolpyruvate/pyruvate domain"/>
    <property type="match status" value="1"/>
</dbReference>
<evidence type="ECO:0000256" key="4">
    <source>
        <dbReference type="SAM" id="MobiDB-lite"/>
    </source>
</evidence>
<feature type="region of interest" description="Disordered" evidence="4">
    <location>
        <begin position="271"/>
        <end position="298"/>
    </location>
</feature>
<feature type="domain" description="HpcH/HpaI aldolase/citrate lyase" evidence="5">
    <location>
        <begin position="22"/>
        <end position="257"/>
    </location>
</feature>
<keyword evidence="7" id="KW-1185">Reference proteome</keyword>
<accession>A0ABY4ANX5</accession>
<dbReference type="InterPro" id="IPR005000">
    <property type="entry name" value="Aldolase/citrate-lyase_domain"/>
</dbReference>
<proteinExistence type="predicted"/>
<dbReference type="EMBL" id="CP094533">
    <property type="protein sequence ID" value="UOE24852.1"/>
    <property type="molecule type" value="Genomic_DNA"/>
</dbReference>
<dbReference type="RefSeq" id="WP_243567768.1">
    <property type="nucleotide sequence ID" value="NZ_BAAARD010000008.1"/>
</dbReference>
<dbReference type="Gene3D" id="3.20.20.60">
    <property type="entry name" value="Phosphoenolpyruvate-binding domains"/>
    <property type="match status" value="1"/>
</dbReference>
<reference evidence="6 7" key="1">
    <citation type="submission" date="2022-03" db="EMBL/GenBank/DDBJ databases">
        <title>Agromyces sp. isolated from the gut of P. brevitarsis seulensis larvae.</title>
        <authorList>
            <person name="Won M."/>
            <person name="Kwon S.-W."/>
        </authorList>
    </citation>
    <scope>NUCLEOTIDE SEQUENCE [LARGE SCALE GENOMIC DNA]</scope>
    <source>
        <strain evidence="6 7">KACC 16215</strain>
    </source>
</reference>
<protein>
    <submittedName>
        <fullName evidence="6">HpcH/HpaI aldolase/citrate lyase family protein</fullName>
    </submittedName>
</protein>
<evidence type="ECO:0000313" key="7">
    <source>
        <dbReference type="Proteomes" id="UP000831304"/>
    </source>
</evidence>
<organism evidence="6 7">
    <name type="scientific">Agromyces soli</name>
    <dbReference type="NCBI Taxonomy" id="659012"/>
    <lineage>
        <taxon>Bacteria</taxon>
        <taxon>Bacillati</taxon>
        <taxon>Actinomycetota</taxon>
        <taxon>Actinomycetes</taxon>
        <taxon>Micrococcales</taxon>
        <taxon>Microbacteriaceae</taxon>
        <taxon>Agromyces</taxon>
    </lineage>
</organism>
<comment type="catalytic activity">
    <reaction evidence="3">
        <text>D-glyceraldehyde + pyruvate = 2-dehydro-3-deoxy-L-galactonate</text>
        <dbReference type="Rhea" id="RHEA:80055"/>
        <dbReference type="ChEBI" id="CHEBI:15361"/>
        <dbReference type="ChEBI" id="CHEBI:17378"/>
        <dbReference type="ChEBI" id="CHEBI:75545"/>
    </reaction>
</comment>
<evidence type="ECO:0000259" key="5">
    <source>
        <dbReference type="Pfam" id="PF03328"/>
    </source>
</evidence>
<dbReference type="Proteomes" id="UP000831304">
    <property type="component" value="Chromosome"/>
</dbReference>
<evidence type="ECO:0000256" key="1">
    <source>
        <dbReference type="ARBA" id="ARBA00022723"/>
    </source>
</evidence>
<keyword evidence="1" id="KW-0479">Metal-binding</keyword>
<dbReference type="GO" id="GO:0016829">
    <property type="term" value="F:lyase activity"/>
    <property type="evidence" value="ECO:0007669"/>
    <property type="project" value="UniProtKB-KW"/>
</dbReference>